<dbReference type="PANTHER" id="PTHR43798">
    <property type="entry name" value="MONOACYLGLYCEROL LIPASE"/>
    <property type="match status" value="1"/>
</dbReference>
<reference evidence="2" key="1">
    <citation type="submission" date="2014-05" db="EMBL/GenBank/DDBJ databases">
        <title>Key roles for freshwater Actinobacteria revealed by deep metagenomic sequencing.</title>
        <authorList>
            <person name="Ghai R."/>
            <person name="Mizuno C.M."/>
            <person name="Picazo A."/>
            <person name="Camacho A."/>
            <person name="Rodriguez-Valera F."/>
        </authorList>
    </citation>
    <scope>NUCLEOTIDE SEQUENCE</scope>
</reference>
<dbReference type="GO" id="GO:0047372">
    <property type="term" value="F:monoacylglycerol lipase activity"/>
    <property type="evidence" value="ECO:0007669"/>
    <property type="project" value="TreeGrafter"/>
</dbReference>
<name>A0A094Q523_9ZZZZ</name>
<dbReference type="PRINTS" id="PR00111">
    <property type="entry name" value="ABHYDROLASE"/>
</dbReference>
<protein>
    <recommendedName>
        <fullName evidence="1">AB hydrolase-1 domain-containing protein</fullName>
    </recommendedName>
</protein>
<dbReference type="InterPro" id="IPR050266">
    <property type="entry name" value="AB_hydrolase_sf"/>
</dbReference>
<evidence type="ECO:0000313" key="2">
    <source>
        <dbReference type="EMBL" id="KGA19270.1"/>
    </source>
</evidence>
<dbReference type="PANTHER" id="PTHR43798:SF5">
    <property type="entry name" value="MONOACYLGLYCEROL LIPASE ABHD6"/>
    <property type="match status" value="1"/>
</dbReference>
<dbReference type="SUPFAM" id="SSF53474">
    <property type="entry name" value="alpha/beta-Hydrolases"/>
    <property type="match status" value="1"/>
</dbReference>
<gene>
    <name evidence="2" type="ORF">GM50_5965</name>
</gene>
<dbReference type="AlphaFoldDB" id="A0A094Q523"/>
<proteinExistence type="predicted"/>
<sequence>MILDSQKFDGPSESEVLVLIHGMGSASTAWKLITPELMRHFTVVTLDLPGHGKTPMSISQAMDPRSLSDAVCETMTHLGIEKFHVCGNSLGGWIALEVAAKHSGRVLSVTGLAPAGLWLAPYTARYPGTALLRFLAKTTQPLAPFALRFEWARKLGFADVSPLWRNLSYETCLDASNAMSSAPGYFPAWDAMLKKRFDSPIPQSIPITIIFGDSDNTLPASNCQERSVVPAHSKWYIIENCGHAPMWDHPTTVTRHILESAQSRS</sequence>
<feature type="domain" description="AB hydrolase-1" evidence="1">
    <location>
        <begin position="16"/>
        <end position="250"/>
    </location>
</feature>
<organism evidence="2">
    <name type="scientific">freshwater metagenome</name>
    <dbReference type="NCBI Taxonomy" id="449393"/>
    <lineage>
        <taxon>unclassified sequences</taxon>
        <taxon>metagenomes</taxon>
        <taxon>ecological metagenomes</taxon>
    </lineage>
</organism>
<dbReference type="GO" id="GO:0016020">
    <property type="term" value="C:membrane"/>
    <property type="evidence" value="ECO:0007669"/>
    <property type="project" value="TreeGrafter"/>
</dbReference>
<dbReference type="Gene3D" id="3.40.50.1820">
    <property type="entry name" value="alpha/beta hydrolase"/>
    <property type="match status" value="1"/>
</dbReference>
<dbReference type="GO" id="GO:0046464">
    <property type="term" value="P:acylglycerol catabolic process"/>
    <property type="evidence" value="ECO:0007669"/>
    <property type="project" value="TreeGrafter"/>
</dbReference>
<dbReference type="Pfam" id="PF00561">
    <property type="entry name" value="Abhydrolase_1"/>
    <property type="match status" value="1"/>
</dbReference>
<dbReference type="InterPro" id="IPR029058">
    <property type="entry name" value="AB_hydrolase_fold"/>
</dbReference>
<dbReference type="EMBL" id="JNSK01000014">
    <property type="protein sequence ID" value="KGA19270.1"/>
    <property type="molecule type" value="Genomic_DNA"/>
</dbReference>
<comment type="caution">
    <text evidence="2">The sequence shown here is derived from an EMBL/GenBank/DDBJ whole genome shotgun (WGS) entry which is preliminary data.</text>
</comment>
<evidence type="ECO:0000259" key="1">
    <source>
        <dbReference type="Pfam" id="PF00561"/>
    </source>
</evidence>
<accession>A0A094Q523</accession>
<dbReference type="InterPro" id="IPR000073">
    <property type="entry name" value="AB_hydrolase_1"/>
</dbReference>